<feature type="transmembrane region" description="Helical" evidence="12">
    <location>
        <begin position="353"/>
        <end position="380"/>
    </location>
</feature>
<evidence type="ECO:0000256" key="3">
    <source>
        <dbReference type="ARBA" id="ARBA00022448"/>
    </source>
</evidence>
<dbReference type="GO" id="GO:0005886">
    <property type="term" value="C:plasma membrane"/>
    <property type="evidence" value="ECO:0007669"/>
    <property type="project" value="UniProtKB-SubCell"/>
</dbReference>
<evidence type="ECO:0000256" key="1">
    <source>
        <dbReference type="ARBA" id="ARBA00004651"/>
    </source>
</evidence>
<dbReference type="InterPro" id="IPR050277">
    <property type="entry name" value="Sodium:Solute_Symporter"/>
</dbReference>
<keyword evidence="6" id="KW-0769">Symport</keyword>
<evidence type="ECO:0000256" key="6">
    <source>
        <dbReference type="ARBA" id="ARBA00022847"/>
    </source>
</evidence>
<dbReference type="InterPro" id="IPR001734">
    <property type="entry name" value="Na/solute_symporter"/>
</dbReference>
<feature type="transmembrane region" description="Helical" evidence="12">
    <location>
        <begin position="116"/>
        <end position="137"/>
    </location>
</feature>
<dbReference type="PANTHER" id="PTHR48086:SF3">
    <property type="entry name" value="SODIUM_PROLINE SYMPORTER"/>
    <property type="match status" value="1"/>
</dbReference>
<comment type="similarity">
    <text evidence="2">Belongs to the sodium:solute symporter (SSF) (TC 2.A.21) family.</text>
</comment>
<keyword evidence="10 12" id="KW-0472">Membrane</keyword>
<comment type="subcellular location">
    <subcellularLocation>
        <location evidence="1">Cell membrane</location>
        <topology evidence="1">Multi-pass membrane protein</topology>
    </subcellularLocation>
</comment>
<sequence>MDSTITWLFAFVGLYWAYCIFWGIKGFFGAKSSSDYFIAGRQISVWVFILAATATSFSGWTFVGHPGKIFTDGLPYAFASFYALTIPLTGVLFLRRQWVLGQAFRYVTPGEMYSDIFGGNAIRILTVIVAFLFSVPYLGVQLKASGSLFNILTEDWISVNVGMYALTAVVVIYVASGGLRSVAYVDCAQCVLLAFGIVAIGVVAIVKIGGWSEFVEGMKSFVSADLAKGESLTPAGHSHYVALPGSIQAVSAGADAKGGPWTGIMCMTYMFALMGIQASPAFSMWAFANKTSRAFRWQQVVASSLIIGIILFTFTIFQGVAGWIFSSNGTFTDVNDKTLVPQLINLLSDTTPWLVALLAVCALAAMQSTGAAYMSTFSGMITRDIFKRFIKADASESAQKLCGRAFVLIVALAALVVASFAKDALVMLGGLAVAYGFQMFPALMGACYFPWLSRRGIAMGLVAGLLGVTLTDSTVDWFGTPWGKYPLTIHSAGWGILFNLLFAIGGSFLLPDSAPERESRAKRSRFLDELTAVAPEKQKYKWLGLVLILVWFLVGFGPFATIGNTLFSDPNAPETWGPFGLPSLWVWQLLMLAFGVFVMWFLTFFLGFSKPIAPEAIKTARQRHYPESQ</sequence>
<evidence type="ECO:0000256" key="7">
    <source>
        <dbReference type="ARBA" id="ARBA00022989"/>
    </source>
</evidence>
<feature type="transmembrane region" description="Helical" evidence="12">
    <location>
        <begin position="427"/>
        <end position="449"/>
    </location>
</feature>
<evidence type="ECO:0000256" key="11">
    <source>
        <dbReference type="ARBA" id="ARBA00023201"/>
    </source>
</evidence>
<evidence type="ECO:0000256" key="10">
    <source>
        <dbReference type="ARBA" id="ARBA00023136"/>
    </source>
</evidence>
<evidence type="ECO:0000256" key="4">
    <source>
        <dbReference type="ARBA" id="ARBA00022475"/>
    </source>
</evidence>
<keyword evidence="7 12" id="KW-1133">Transmembrane helix</keyword>
<keyword evidence="3" id="KW-0813">Transport</keyword>
<feature type="transmembrane region" description="Helical" evidence="12">
    <location>
        <begin position="269"/>
        <end position="288"/>
    </location>
</feature>
<dbReference type="AlphaFoldDB" id="A0A381UN24"/>
<accession>A0A381UN24</accession>
<feature type="transmembrane region" description="Helical" evidence="12">
    <location>
        <begin position="300"/>
        <end position="325"/>
    </location>
</feature>
<name>A0A381UN24_9ZZZZ</name>
<evidence type="ECO:0000256" key="5">
    <source>
        <dbReference type="ARBA" id="ARBA00022692"/>
    </source>
</evidence>
<dbReference type="Pfam" id="PF00474">
    <property type="entry name" value="SSF"/>
    <property type="match status" value="1"/>
</dbReference>
<feature type="transmembrane region" description="Helical" evidence="12">
    <location>
        <begin position="401"/>
        <end position="421"/>
    </location>
</feature>
<dbReference type="InterPro" id="IPR038377">
    <property type="entry name" value="Na/Glc_symporter_sf"/>
</dbReference>
<dbReference type="PANTHER" id="PTHR48086">
    <property type="entry name" value="SODIUM/PROLINE SYMPORTER-RELATED"/>
    <property type="match status" value="1"/>
</dbReference>
<gene>
    <name evidence="13" type="ORF">METZ01_LOCUS82410</name>
</gene>
<keyword evidence="5 12" id="KW-0812">Transmembrane</keyword>
<feature type="transmembrane region" description="Helical" evidence="12">
    <location>
        <begin position="75"/>
        <end position="95"/>
    </location>
</feature>
<keyword evidence="11" id="KW-0739">Sodium transport</keyword>
<feature type="transmembrane region" description="Helical" evidence="12">
    <location>
        <begin position="487"/>
        <end position="510"/>
    </location>
</feature>
<reference evidence="13" key="1">
    <citation type="submission" date="2018-05" db="EMBL/GenBank/DDBJ databases">
        <authorList>
            <person name="Lanie J.A."/>
            <person name="Ng W.-L."/>
            <person name="Kazmierczak K.M."/>
            <person name="Andrzejewski T.M."/>
            <person name="Davidsen T.M."/>
            <person name="Wayne K.J."/>
            <person name="Tettelin H."/>
            <person name="Glass J.I."/>
            <person name="Rusch D."/>
            <person name="Podicherti R."/>
            <person name="Tsui H.-C.T."/>
            <person name="Winkler M.E."/>
        </authorList>
    </citation>
    <scope>NUCLEOTIDE SEQUENCE</scope>
</reference>
<dbReference type="EMBL" id="UINC01006774">
    <property type="protein sequence ID" value="SVA29556.1"/>
    <property type="molecule type" value="Genomic_DNA"/>
</dbReference>
<evidence type="ECO:0000256" key="2">
    <source>
        <dbReference type="ARBA" id="ARBA00006434"/>
    </source>
</evidence>
<proteinExistence type="inferred from homology"/>
<feature type="transmembrane region" description="Helical" evidence="12">
    <location>
        <begin position="456"/>
        <end position="475"/>
    </location>
</feature>
<feature type="transmembrane region" description="Helical" evidence="12">
    <location>
        <begin position="45"/>
        <end position="63"/>
    </location>
</feature>
<evidence type="ECO:0000256" key="8">
    <source>
        <dbReference type="ARBA" id="ARBA00023053"/>
    </source>
</evidence>
<evidence type="ECO:0000256" key="9">
    <source>
        <dbReference type="ARBA" id="ARBA00023065"/>
    </source>
</evidence>
<dbReference type="GO" id="GO:0015293">
    <property type="term" value="F:symporter activity"/>
    <property type="evidence" value="ECO:0007669"/>
    <property type="project" value="UniProtKB-KW"/>
</dbReference>
<dbReference type="CDD" id="cd10322">
    <property type="entry name" value="SLC5sbd"/>
    <property type="match status" value="1"/>
</dbReference>
<feature type="transmembrane region" description="Helical" evidence="12">
    <location>
        <begin position="157"/>
        <end position="179"/>
    </location>
</feature>
<protein>
    <recommendedName>
        <fullName evidence="14">Sodium:solute symporter family protein</fullName>
    </recommendedName>
</protein>
<dbReference type="GO" id="GO:0006814">
    <property type="term" value="P:sodium ion transport"/>
    <property type="evidence" value="ECO:0007669"/>
    <property type="project" value="UniProtKB-KW"/>
</dbReference>
<keyword evidence="9" id="KW-0406">Ion transport</keyword>
<feature type="transmembrane region" description="Helical" evidence="12">
    <location>
        <begin position="584"/>
        <end position="608"/>
    </location>
</feature>
<keyword evidence="4" id="KW-1003">Cell membrane</keyword>
<evidence type="ECO:0008006" key="14">
    <source>
        <dbReference type="Google" id="ProtNLM"/>
    </source>
</evidence>
<feature type="transmembrane region" description="Helical" evidence="12">
    <location>
        <begin position="6"/>
        <end position="24"/>
    </location>
</feature>
<feature type="transmembrane region" description="Helical" evidence="12">
    <location>
        <begin position="191"/>
        <end position="211"/>
    </location>
</feature>
<organism evidence="13">
    <name type="scientific">marine metagenome</name>
    <dbReference type="NCBI Taxonomy" id="408172"/>
    <lineage>
        <taxon>unclassified sequences</taxon>
        <taxon>metagenomes</taxon>
        <taxon>ecological metagenomes</taxon>
    </lineage>
</organism>
<evidence type="ECO:0000256" key="12">
    <source>
        <dbReference type="SAM" id="Phobius"/>
    </source>
</evidence>
<dbReference type="PROSITE" id="PS50283">
    <property type="entry name" value="NA_SOLUT_SYMP_3"/>
    <property type="match status" value="1"/>
</dbReference>
<dbReference type="Gene3D" id="1.20.1730.10">
    <property type="entry name" value="Sodium/glucose cotransporter"/>
    <property type="match status" value="1"/>
</dbReference>
<keyword evidence="8" id="KW-0915">Sodium</keyword>
<feature type="transmembrane region" description="Helical" evidence="12">
    <location>
        <begin position="542"/>
        <end position="564"/>
    </location>
</feature>
<evidence type="ECO:0000313" key="13">
    <source>
        <dbReference type="EMBL" id="SVA29556.1"/>
    </source>
</evidence>